<dbReference type="GO" id="GO:0005524">
    <property type="term" value="F:ATP binding"/>
    <property type="evidence" value="ECO:0007669"/>
    <property type="project" value="UniProtKB-KW"/>
</dbReference>
<evidence type="ECO:0000256" key="5">
    <source>
        <dbReference type="ARBA" id="ARBA00022777"/>
    </source>
</evidence>
<keyword evidence="4" id="KW-0547">Nucleotide-binding</keyword>
<name>A0A4D6NFH1_VIGUN</name>
<dbReference type="AlphaFoldDB" id="A0A4D6NFH1"/>
<evidence type="ECO:0000259" key="9">
    <source>
        <dbReference type="PROSITE" id="PS50011"/>
    </source>
</evidence>
<keyword evidence="6" id="KW-0067">ATP-binding</keyword>
<dbReference type="EC" id="2.7.11.1" evidence="1"/>
<proteinExistence type="predicted"/>
<gene>
    <name evidence="10" type="ORF">DEO72_LG10g2917</name>
</gene>
<evidence type="ECO:0000256" key="7">
    <source>
        <dbReference type="ARBA" id="ARBA00047899"/>
    </source>
</evidence>
<dbReference type="InterPro" id="IPR051420">
    <property type="entry name" value="Ser_Thr_Kinases_DiverseReg"/>
</dbReference>
<keyword evidence="5" id="KW-0418">Kinase</keyword>
<protein>
    <recommendedName>
        <fullName evidence="1">non-specific serine/threonine protein kinase</fullName>
        <ecNumber evidence="1">2.7.11.1</ecNumber>
    </recommendedName>
</protein>
<keyword evidence="3" id="KW-0808">Transferase</keyword>
<dbReference type="SUPFAM" id="SSF56112">
    <property type="entry name" value="Protein kinase-like (PK-like)"/>
    <property type="match status" value="1"/>
</dbReference>
<accession>A0A4D6NFH1</accession>
<dbReference type="PROSITE" id="PS50011">
    <property type="entry name" value="PROTEIN_KINASE_DOM"/>
    <property type="match status" value="1"/>
</dbReference>
<organism evidence="10 11">
    <name type="scientific">Vigna unguiculata</name>
    <name type="common">Cowpea</name>
    <dbReference type="NCBI Taxonomy" id="3917"/>
    <lineage>
        <taxon>Eukaryota</taxon>
        <taxon>Viridiplantae</taxon>
        <taxon>Streptophyta</taxon>
        <taxon>Embryophyta</taxon>
        <taxon>Tracheophyta</taxon>
        <taxon>Spermatophyta</taxon>
        <taxon>Magnoliopsida</taxon>
        <taxon>eudicotyledons</taxon>
        <taxon>Gunneridae</taxon>
        <taxon>Pentapetalae</taxon>
        <taxon>rosids</taxon>
        <taxon>fabids</taxon>
        <taxon>Fabales</taxon>
        <taxon>Fabaceae</taxon>
        <taxon>Papilionoideae</taxon>
        <taxon>50 kb inversion clade</taxon>
        <taxon>NPAAA clade</taxon>
        <taxon>indigoferoid/millettioid clade</taxon>
        <taxon>Phaseoleae</taxon>
        <taxon>Vigna</taxon>
    </lineage>
</organism>
<reference evidence="10 11" key="1">
    <citation type="submission" date="2019-04" db="EMBL/GenBank/DDBJ databases">
        <title>An improved genome assembly and genetic linkage map for asparagus bean, Vigna unguiculata ssp. sesquipedialis.</title>
        <authorList>
            <person name="Xia Q."/>
            <person name="Zhang R."/>
            <person name="Dong Y."/>
        </authorList>
    </citation>
    <scope>NUCLEOTIDE SEQUENCE [LARGE SCALE GENOMIC DNA]</scope>
    <source>
        <tissue evidence="10">Leaf</tissue>
    </source>
</reference>
<dbReference type="PROSITE" id="PS00109">
    <property type="entry name" value="PROTEIN_KINASE_TYR"/>
    <property type="match status" value="1"/>
</dbReference>
<evidence type="ECO:0000256" key="3">
    <source>
        <dbReference type="ARBA" id="ARBA00022679"/>
    </source>
</evidence>
<sequence length="243" mass="27530">MVFLFPTLQSLSFRSEIQALNEIRHRNIVKLYGYCSHSRFSFLVYEFLERGSIDKILKDDEEAIAFNWERRVDAIKGVANALSYMHHDCSPPIVHRDISSKNILLNLEYVAHVSDFGTAKLLNPSSTNWTSFVGTFGYAAPELAYTMEINEKCDVYSFGVLALEIVFGEHPGEFVTSLASSWNVMESTNDISSLMSKLDERLPHPAEPIAKEIDSIINMTNACLTENPRSRPTMDQVANYFSK</sequence>
<evidence type="ECO:0000256" key="1">
    <source>
        <dbReference type="ARBA" id="ARBA00012513"/>
    </source>
</evidence>
<dbReference type="PANTHER" id="PTHR48005:SF70">
    <property type="entry name" value="MDIS1-INTERACTING RECEPTOR LIKE KINASE 2-LIKE"/>
    <property type="match status" value="1"/>
</dbReference>
<dbReference type="InterPro" id="IPR000719">
    <property type="entry name" value="Prot_kinase_dom"/>
</dbReference>
<evidence type="ECO:0000256" key="2">
    <source>
        <dbReference type="ARBA" id="ARBA00022527"/>
    </source>
</evidence>
<dbReference type="Gene3D" id="1.10.510.10">
    <property type="entry name" value="Transferase(Phosphotransferase) domain 1"/>
    <property type="match status" value="1"/>
</dbReference>
<comment type="catalytic activity">
    <reaction evidence="8">
        <text>L-seryl-[protein] + ATP = O-phospho-L-seryl-[protein] + ADP + H(+)</text>
        <dbReference type="Rhea" id="RHEA:17989"/>
        <dbReference type="Rhea" id="RHEA-COMP:9863"/>
        <dbReference type="Rhea" id="RHEA-COMP:11604"/>
        <dbReference type="ChEBI" id="CHEBI:15378"/>
        <dbReference type="ChEBI" id="CHEBI:29999"/>
        <dbReference type="ChEBI" id="CHEBI:30616"/>
        <dbReference type="ChEBI" id="CHEBI:83421"/>
        <dbReference type="ChEBI" id="CHEBI:456216"/>
        <dbReference type="EC" id="2.7.11.1"/>
    </reaction>
</comment>
<evidence type="ECO:0000256" key="4">
    <source>
        <dbReference type="ARBA" id="ARBA00022741"/>
    </source>
</evidence>
<evidence type="ECO:0000256" key="8">
    <source>
        <dbReference type="ARBA" id="ARBA00048679"/>
    </source>
</evidence>
<dbReference type="PIRSF" id="PIRSF000654">
    <property type="entry name" value="Integrin-linked_kinase"/>
    <property type="match status" value="1"/>
</dbReference>
<dbReference type="FunFam" id="1.10.510.10:FF:000445">
    <property type="entry name" value="MDIS1-interacting receptor like kinase 2"/>
    <property type="match status" value="1"/>
</dbReference>
<feature type="domain" description="Protein kinase" evidence="9">
    <location>
        <begin position="1"/>
        <end position="241"/>
    </location>
</feature>
<dbReference type="Gene3D" id="3.30.200.20">
    <property type="entry name" value="Phosphorylase Kinase, domain 1"/>
    <property type="match status" value="1"/>
</dbReference>
<dbReference type="Pfam" id="PF00069">
    <property type="entry name" value="Pkinase"/>
    <property type="match status" value="1"/>
</dbReference>
<comment type="catalytic activity">
    <reaction evidence="7">
        <text>L-threonyl-[protein] + ATP = O-phospho-L-threonyl-[protein] + ADP + H(+)</text>
        <dbReference type="Rhea" id="RHEA:46608"/>
        <dbReference type="Rhea" id="RHEA-COMP:11060"/>
        <dbReference type="Rhea" id="RHEA-COMP:11605"/>
        <dbReference type="ChEBI" id="CHEBI:15378"/>
        <dbReference type="ChEBI" id="CHEBI:30013"/>
        <dbReference type="ChEBI" id="CHEBI:30616"/>
        <dbReference type="ChEBI" id="CHEBI:61977"/>
        <dbReference type="ChEBI" id="CHEBI:456216"/>
        <dbReference type="EC" id="2.7.11.1"/>
    </reaction>
</comment>
<dbReference type="InterPro" id="IPR008266">
    <property type="entry name" value="Tyr_kinase_AS"/>
</dbReference>
<dbReference type="Proteomes" id="UP000501690">
    <property type="component" value="Linkage Group LG10"/>
</dbReference>
<dbReference type="GO" id="GO:0004674">
    <property type="term" value="F:protein serine/threonine kinase activity"/>
    <property type="evidence" value="ECO:0007669"/>
    <property type="project" value="UniProtKB-KW"/>
</dbReference>
<keyword evidence="11" id="KW-1185">Reference proteome</keyword>
<evidence type="ECO:0000256" key="6">
    <source>
        <dbReference type="ARBA" id="ARBA00022840"/>
    </source>
</evidence>
<dbReference type="InterPro" id="IPR011009">
    <property type="entry name" value="Kinase-like_dom_sf"/>
</dbReference>
<dbReference type="EMBL" id="CP039354">
    <property type="protein sequence ID" value="QCE11681.1"/>
    <property type="molecule type" value="Genomic_DNA"/>
</dbReference>
<evidence type="ECO:0000313" key="10">
    <source>
        <dbReference type="EMBL" id="QCE11681.1"/>
    </source>
</evidence>
<keyword evidence="2" id="KW-0723">Serine/threonine-protein kinase</keyword>
<evidence type="ECO:0000313" key="11">
    <source>
        <dbReference type="Proteomes" id="UP000501690"/>
    </source>
</evidence>
<dbReference type="PANTHER" id="PTHR48005">
    <property type="entry name" value="LEUCINE RICH REPEAT KINASE 2"/>
    <property type="match status" value="1"/>
</dbReference>